<dbReference type="STRING" id="329046.A0A1Y2CYC3"/>
<accession>A0A1Y2CYC3</accession>
<comment type="caution">
    <text evidence="2">The sequence shown here is derived from an EMBL/GenBank/DDBJ whole genome shotgun (WGS) entry which is preliminary data.</text>
</comment>
<dbReference type="PANTHER" id="PTHR28015:SF1">
    <property type="entry name" value="ATP SYNTHASE ASSEMBLY FACTOR FMC1, MITOCHONDRIAL"/>
    <property type="match status" value="1"/>
</dbReference>
<dbReference type="PANTHER" id="PTHR28015">
    <property type="entry name" value="ATP SYNTHASE ASSEMBLY FACTOR FMC1, MITOCHONDRIAL"/>
    <property type="match status" value="1"/>
</dbReference>
<dbReference type="Proteomes" id="UP000193642">
    <property type="component" value="Unassembled WGS sequence"/>
</dbReference>
<dbReference type="GO" id="GO:0033615">
    <property type="term" value="P:mitochondrial proton-transporting ATP synthase complex assembly"/>
    <property type="evidence" value="ECO:0007669"/>
    <property type="project" value="InterPro"/>
</dbReference>
<dbReference type="GO" id="GO:0005759">
    <property type="term" value="C:mitochondrial matrix"/>
    <property type="evidence" value="ECO:0007669"/>
    <property type="project" value="TreeGrafter"/>
</dbReference>
<proteinExistence type="predicted"/>
<keyword evidence="3" id="KW-1185">Reference proteome</keyword>
<reference evidence="2 3" key="1">
    <citation type="submission" date="2016-07" db="EMBL/GenBank/DDBJ databases">
        <title>Pervasive Adenine N6-methylation of Active Genes in Fungi.</title>
        <authorList>
            <consortium name="DOE Joint Genome Institute"/>
            <person name="Mondo S.J."/>
            <person name="Dannebaum R.O."/>
            <person name="Kuo R.C."/>
            <person name="Labutti K."/>
            <person name="Haridas S."/>
            <person name="Kuo A."/>
            <person name="Salamov A."/>
            <person name="Ahrendt S.R."/>
            <person name="Lipzen A."/>
            <person name="Sullivan W."/>
            <person name="Andreopoulos W.B."/>
            <person name="Clum A."/>
            <person name="Lindquist E."/>
            <person name="Daum C."/>
            <person name="Ramamoorthy G.K."/>
            <person name="Gryganskyi A."/>
            <person name="Culley D."/>
            <person name="Magnuson J.K."/>
            <person name="James T.Y."/>
            <person name="O'Malley M.A."/>
            <person name="Stajich J.E."/>
            <person name="Spatafora J.W."/>
            <person name="Visel A."/>
            <person name="Grigoriev I.V."/>
        </authorList>
    </citation>
    <scope>NUCLEOTIDE SEQUENCE [LARGE SCALE GENOMIC DNA]</scope>
    <source>
        <strain evidence="2 3">JEL800</strain>
    </source>
</reference>
<gene>
    <name evidence="2" type="ORF">BCR33DRAFT_655764</name>
</gene>
<sequence length="135" mass="15523">MIQPIDTSKPALISTFRRILRQINKQYTVRNDNTYWKQGAITQYRSNKVISPETSVSLLQLNALDFLAFMEAKSEHKRLVEEYWPASQLTESEKLSRTAGMVGLSMPRKLKDEETKAGGGRTWSEIQAEEKQKTE</sequence>
<feature type="region of interest" description="Disordered" evidence="1">
    <location>
        <begin position="101"/>
        <end position="135"/>
    </location>
</feature>
<evidence type="ECO:0000256" key="1">
    <source>
        <dbReference type="SAM" id="MobiDB-lite"/>
    </source>
</evidence>
<dbReference type="OrthoDB" id="15893at2759"/>
<evidence type="ECO:0000313" key="2">
    <source>
        <dbReference type="EMBL" id="ORY52008.1"/>
    </source>
</evidence>
<dbReference type="InterPro" id="IPR039196">
    <property type="entry name" value="Fmc1"/>
</dbReference>
<evidence type="ECO:0000313" key="3">
    <source>
        <dbReference type="Proteomes" id="UP000193642"/>
    </source>
</evidence>
<dbReference type="Pfam" id="PF13233">
    <property type="entry name" value="Complex1_LYR_2"/>
    <property type="match status" value="1"/>
</dbReference>
<dbReference type="EMBL" id="MCGO01000004">
    <property type="protein sequence ID" value="ORY52008.1"/>
    <property type="molecule type" value="Genomic_DNA"/>
</dbReference>
<dbReference type="AlphaFoldDB" id="A0A1Y2CYC3"/>
<name>A0A1Y2CYC3_9FUNG</name>
<protein>
    <submittedName>
        <fullName evidence="2">Uncharacterized protein</fullName>
    </submittedName>
</protein>
<organism evidence="2 3">
    <name type="scientific">Rhizoclosmatium globosum</name>
    <dbReference type="NCBI Taxonomy" id="329046"/>
    <lineage>
        <taxon>Eukaryota</taxon>
        <taxon>Fungi</taxon>
        <taxon>Fungi incertae sedis</taxon>
        <taxon>Chytridiomycota</taxon>
        <taxon>Chytridiomycota incertae sedis</taxon>
        <taxon>Chytridiomycetes</taxon>
        <taxon>Chytridiales</taxon>
        <taxon>Chytriomycetaceae</taxon>
        <taxon>Rhizoclosmatium</taxon>
    </lineage>
</organism>